<evidence type="ECO:0000313" key="1">
    <source>
        <dbReference type="EMBL" id="KAK1386188.1"/>
    </source>
</evidence>
<dbReference type="GO" id="GO:0042651">
    <property type="term" value="C:thylakoid membrane"/>
    <property type="evidence" value="ECO:0007669"/>
    <property type="project" value="TreeGrafter"/>
</dbReference>
<dbReference type="Proteomes" id="UP001237642">
    <property type="component" value="Unassembled WGS sequence"/>
</dbReference>
<keyword evidence="2" id="KW-1185">Reference proteome</keyword>
<name>A0AAD8IKB9_9APIA</name>
<comment type="caution">
    <text evidence="1">The sequence shown here is derived from an EMBL/GenBank/DDBJ whole genome shotgun (WGS) entry which is preliminary data.</text>
</comment>
<organism evidence="1 2">
    <name type="scientific">Heracleum sosnowskyi</name>
    <dbReference type="NCBI Taxonomy" id="360622"/>
    <lineage>
        <taxon>Eukaryota</taxon>
        <taxon>Viridiplantae</taxon>
        <taxon>Streptophyta</taxon>
        <taxon>Embryophyta</taxon>
        <taxon>Tracheophyta</taxon>
        <taxon>Spermatophyta</taxon>
        <taxon>Magnoliopsida</taxon>
        <taxon>eudicotyledons</taxon>
        <taxon>Gunneridae</taxon>
        <taxon>Pentapetalae</taxon>
        <taxon>asterids</taxon>
        <taxon>campanulids</taxon>
        <taxon>Apiales</taxon>
        <taxon>Apiaceae</taxon>
        <taxon>Apioideae</taxon>
        <taxon>apioid superclade</taxon>
        <taxon>Tordylieae</taxon>
        <taxon>Tordyliinae</taxon>
        <taxon>Heracleum</taxon>
    </lineage>
</organism>
<dbReference type="PANTHER" id="PTHR33917">
    <property type="entry name" value="PROTEIN EXECUTER 1, CHLOROPLASTIC"/>
    <property type="match status" value="1"/>
</dbReference>
<evidence type="ECO:0000313" key="2">
    <source>
        <dbReference type="Proteomes" id="UP001237642"/>
    </source>
</evidence>
<accession>A0AAD8IKB9</accession>
<reference evidence="1" key="2">
    <citation type="submission" date="2023-05" db="EMBL/GenBank/DDBJ databases">
        <authorList>
            <person name="Schelkunov M.I."/>
        </authorList>
    </citation>
    <scope>NUCLEOTIDE SEQUENCE</scope>
    <source>
        <strain evidence="1">Hsosn_3</strain>
        <tissue evidence="1">Leaf</tissue>
    </source>
</reference>
<protein>
    <submittedName>
        <fullName evidence="1">Protein EXECUTER 1, chloroplastic</fullName>
    </submittedName>
</protein>
<dbReference type="InterPro" id="IPR044680">
    <property type="entry name" value="EX1/2"/>
</dbReference>
<dbReference type="Pfam" id="PF12014">
    <property type="entry name" value="Cyclin_D1_bind"/>
    <property type="match status" value="1"/>
</dbReference>
<dbReference type="GO" id="GO:0010343">
    <property type="term" value="P:singlet oxygen-mediated programmed cell death"/>
    <property type="evidence" value="ECO:0007669"/>
    <property type="project" value="InterPro"/>
</dbReference>
<gene>
    <name evidence="1" type="ORF">POM88_023923</name>
</gene>
<sequence>MMNHIVRKKLPSSAISSSSQLTRISPKFTLSASKKRVHSASHSPLLSSYSHSRSFTSSCYDDTNPGLVGWWAGVSDEEKCPYGQLIHISAEQGRYLARSYSPWQLATAKSGTPVFEIYVTTGLQGENKEQAICIKQKEACHHSLGSLERMQLELGVFPLTALGGRSDHDQWVETMMKYATASGSYLDKEAAKNFVARYRLYEQVAWDVGTEVAVDSLEEKTVVHIDFAVGDIVEKVTRTPNKKVLRIPGTLERKDCFSFSLTLEEYKEQPVSDDHNHTVYRTTDHKFLEFADCIGKGIPLQGVMREEDHKKFISLLVSQAKNQQPALSRLTTYKWIDVPASSDPLNGLYIGSNGYLATEVIQVRKLFGPWHEADGIKEVSDPELCEYVEAVNLTGDFDMPAGQVAFRAKVGEKYKLRPGIVLEKRYGAVARYKGKGRHPGFQNFKLVDVDVLVLGEEYRREGFAIAILTEGLAVAVLCSPSEY</sequence>
<dbReference type="AlphaFoldDB" id="A0AAD8IKB9"/>
<reference evidence="1" key="1">
    <citation type="submission" date="2023-02" db="EMBL/GenBank/DDBJ databases">
        <title>Genome of toxic invasive species Heracleum sosnowskyi carries increased number of genes despite the absence of recent whole-genome duplications.</title>
        <authorList>
            <person name="Schelkunov M."/>
            <person name="Shtratnikova V."/>
            <person name="Makarenko M."/>
            <person name="Klepikova A."/>
            <person name="Omelchenko D."/>
            <person name="Novikova G."/>
            <person name="Obukhova E."/>
            <person name="Bogdanov V."/>
            <person name="Penin A."/>
            <person name="Logacheva M."/>
        </authorList>
    </citation>
    <scope>NUCLEOTIDE SEQUENCE</scope>
    <source>
        <strain evidence="1">Hsosn_3</strain>
        <tissue evidence="1">Leaf</tissue>
    </source>
</reference>
<proteinExistence type="predicted"/>
<dbReference type="EMBL" id="JAUIZM010000005">
    <property type="protein sequence ID" value="KAK1386188.1"/>
    <property type="molecule type" value="Genomic_DNA"/>
</dbReference>
<dbReference type="PANTHER" id="PTHR33917:SF3">
    <property type="entry name" value="PROTEIN EXECUTER 1, CHLOROPLASTIC"/>
    <property type="match status" value="1"/>
</dbReference>